<dbReference type="AlphaFoldDB" id="A0AAW2F8W7"/>
<accession>A0AAW2F8W7</accession>
<protein>
    <submittedName>
        <fullName evidence="1">Uncharacterized protein</fullName>
    </submittedName>
</protein>
<dbReference type="Proteomes" id="UP001430953">
    <property type="component" value="Unassembled WGS sequence"/>
</dbReference>
<organism evidence="1 2">
    <name type="scientific">Cardiocondyla obscurior</name>
    <dbReference type="NCBI Taxonomy" id="286306"/>
    <lineage>
        <taxon>Eukaryota</taxon>
        <taxon>Metazoa</taxon>
        <taxon>Ecdysozoa</taxon>
        <taxon>Arthropoda</taxon>
        <taxon>Hexapoda</taxon>
        <taxon>Insecta</taxon>
        <taxon>Pterygota</taxon>
        <taxon>Neoptera</taxon>
        <taxon>Endopterygota</taxon>
        <taxon>Hymenoptera</taxon>
        <taxon>Apocrita</taxon>
        <taxon>Aculeata</taxon>
        <taxon>Formicoidea</taxon>
        <taxon>Formicidae</taxon>
        <taxon>Myrmicinae</taxon>
        <taxon>Cardiocondyla</taxon>
    </lineage>
</organism>
<evidence type="ECO:0000313" key="2">
    <source>
        <dbReference type="Proteomes" id="UP001430953"/>
    </source>
</evidence>
<name>A0AAW2F8W7_9HYME</name>
<gene>
    <name evidence="1" type="ORF">PUN28_012008</name>
</gene>
<evidence type="ECO:0000313" key="1">
    <source>
        <dbReference type="EMBL" id="KAL0112374.1"/>
    </source>
</evidence>
<keyword evidence="2" id="KW-1185">Reference proteome</keyword>
<sequence>MVKLEVKLYYECSGKRKRRGRNIERRIARDEFRGASSIAHRARPRPNANKWRTCRVLLCNKPSQISDKRSLVIPSTPREISFMYFATCADKNVVYGPLCGVHVPRTLLTISRTSFCASLAATLIRLKGDASARQYLARMSACRRDVGTLFPSRERDSTV</sequence>
<reference evidence="1 2" key="1">
    <citation type="submission" date="2023-03" db="EMBL/GenBank/DDBJ databases">
        <title>High recombination rates correlate with genetic variation in Cardiocondyla obscurior ants.</title>
        <authorList>
            <person name="Errbii M."/>
        </authorList>
    </citation>
    <scope>NUCLEOTIDE SEQUENCE [LARGE SCALE GENOMIC DNA]</scope>
    <source>
        <strain evidence="1">Alpha-2009</strain>
        <tissue evidence="1">Whole body</tissue>
    </source>
</reference>
<proteinExistence type="predicted"/>
<comment type="caution">
    <text evidence="1">The sequence shown here is derived from an EMBL/GenBank/DDBJ whole genome shotgun (WGS) entry which is preliminary data.</text>
</comment>
<dbReference type="EMBL" id="JADYXP020000012">
    <property type="protein sequence ID" value="KAL0112374.1"/>
    <property type="molecule type" value="Genomic_DNA"/>
</dbReference>